<dbReference type="Proteomes" id="UP000268007">
    <property type="component" value="Unassembled WGS sequence"/>
</dbReference>
<name>A0A495J161_9SPHI</name>
<protein>
    <submittedName>
        <fullName evidence="1">Uncharacterized protein</fullName>
    </submittedName>
</protein>
<sequence length="95" mass="10399">MKTSIFFIIITSSCVAQNRYTINVDIENSNGKTIYLTDGYGGPLDRPKSMITETQCLFTGPNCKATDGQGCATYAYKSDTGREDVTDAVICCDEF</sequence>
<accession>A0A495J161</accession>
<evidence type="ECO:0000313" key="2">
    <source>
        <dbReference type="Proteomes" id="UP000268007"/>
    </source>
</evidence>
<comment type="caution">
    <text evidence="1">The sequence shown here is derived from an EMBL/GenBank/DDBJ whole genome shotgun (WGS) entry which is preliminary data.</text>
</comment>
<evidence type="ECO:0000313" key="1">
    <source>
        <dbReference type="EMBL" id="RKR82044.1"/>
    </source>
</evidence>
<dbReference type="RefSeq" id="WP_121197680.1">
    <property type="nucleotide sequence ID" value="NZ_RBKU01000001.1"/>
</dbReference>
<dbReference type="EMBL" id="RBKU01000001">
    <property type="protein sequence ID" value="RKR82044.1"/>
    <property type="molecule type" value="Genomic_DNA"/>
</dbReference>
<organism evidence="1 2">
    <name type="scientific">Mucilaginibacter gracilis</name>
    <dbReference type="NCBI Taxonomy" id="423350"/>
    <lineage>
        <taxon>Bacteria</taxon>
        <taxon>Pseudomonadati</taxon>
        <taxon>Bacteroidota</taxon>
        <taxon>Sphingobacteriia</taxon>
        <taxon>Sphingobacteriales</taxon>
        <taxon>Sphingobacteriaceae</taxon>
        <taxon>Mucilaginibacter</taxon>
    </lineage>
</organism>
<proteinExistence type="predicted"/>
<dbReference type="AlphaFoldDB" id="A0A495J161"/>
<keyword evidence="2" id="KW-1185">Reference proteome</keyword>
<gene>
    <name evidence="1" type="ORF">BDD43_2211</name>
</gene>
<reference evidence="1 2" key="1">
    <citation type="submission" date="2018-10" db="EMBL/GenBank/DDBJ databases">
        <title>Genomic Encyclopedia of Archaeal and Bacterial Type Strains, Phase II (KMG-II): from individual species to whole genera.</title>
        <authorList>
            <person name="Goeker M."/>
        </authorList>
    </citation>
    <scope>NUCLEOTIDE SEQUENCE [LARGE SCALE GENOMIC DNA]</scope>
    <source>
        <strain evidence="1 2">DSM 18602</strain>
    </source>
</reference>